<name>A0AAV2KAZ3_KNICA</name>
<dbReference type="Proteomes" id="UP001497482">
    <property type="component" value="Chromosome 17"/>
</dbReference>
<dbReference type="EMBL" id="OZ035839">
    <property type="protein sequence ID" value="CAL1586210.1"/>
    <property type="molecule type" value="Genomic_DNA"/>
</dbReference>
<protein>
    <submittedName>
        <fullName evidence="1">Uncharacterized protein</fullName>
    </submittedName>
</protein>
<keyword evidence="2" id="KW-1185">Reference proteome</keyword>
<evidence type="ECO:0000313" key="2">
    <source>
        <dbReference type="Proteomes" id="UP001497482"/>
    </source>
</evidence>
<gene>
    <name evidence="1" type="ORF">KC01_LOCUS16324</name>
</gene>
<evidence type="ECO:0000313" key="1">
    <source>
        <dbReference type="EMBL" id="CAL1586210.1"/>
    </source>
</evidence>
<organism evidence="1 2">
    <name type="scientific">Knipowitschia caucasica</name>
    <name type="common">Caucasian dwarf goby</name>
    <name type="synonym">Pomatoschistus caucasicus</name>
    <dbReference type="NCBI Taxonomy" id="637954"/>
    <lineage>
        <taxon>Eukaryota</taxon>
        <taxon>Metazoa</taxon>
        <taxon>Chordata</taxon>
        <taxon>Craniata</taxon>
        <taxon>Vertebrata</taxon>
        <taxon>Euteleostomi</taxon>
        <taxon>Actinopterygii</taxon>
        <taxon>Neopterygii</taxon>
        <taxon>Teleostei</taxon>
        <taxon>Neoteleostei</taxon>
        <taxon>Acanthomorphata</taxon>
        <taxon>Gobiaria</taxon>
        <taxon>Gobiiformes</taxon>
        <taxon>Gobioidei</taxon>
        <taxon>Gobiidae</taxon>
        <taxon>Gobiinae</taxon>
        <taxon>Knipowitschia</taxon>
    </lineage>
</organism>
<sequence length="132" mass="14529">MVIRRTCEGMSAISHHVELFMLTPNTSLHKTLLQLLCNRARRSVPLTALPCCCGDVRAGCQEEDPYHHHGSQIITGPKQLQLLRVDILSKGAESVDERRNIIDNQLNVTQNGSVPLSAPVPTVLPSSSPVIW</sequence>
<dbReference type="AlphaFoldDB" id="A0AAV2KAZ3"/>
<proteinExistence type="predicted"/>
<reference evidence="1 2" key="1">
    <citation type="submission" date="2024-04" db="EMBL/GenBank/DDBJ databases">
        <authorList>
            <person name="Waldvogel A.-M."/>
            <person name="Schoenle A."/>
        </authorList>
    </citation>
    <scope>NUCLEOTIDE SEQUENCE [LARGE SCALE GENOMIC DNA]</scope>
</reference>
<accession>A0AAV2KAZ3</accession>